<organism evidence="3 4">
    <name type="scientific">Paracoccus litorisediminis</name>
    <dbReference type="NCBI Taxonomy" id="2006130"/>
    <lineage>
        <taxon>Bacteria</taxon>
        <taxon>Pseudomonadati</taxon>
        <taxon>Pseudomonadota</taxon>
        <taxon>Alphaproteobacteria</taxon>
        <taxon>Rhodobacterales</taxon>
        <taxon>Paracoccaceae</taxon>
        <taxon>Paracoccus</taxon>
    </lineage>
</organism>
<feature type="region of interest" description="Disordered" evidence="1">
    <location>
        <begin position="29"/>
        <end position="54"/>
    </location>
</feature>
<dbReference type="RefSeq" id="WP_155038647.1">
    <property type="nucleotide sequence ID" value="NZ_JBHGCD010000005.1"/>
</dbReference>
<evidence type="ECO:0000256" key="1">
    <source>
        <dbReference type="SAM" id="MobiDB-lite"/>
    </source>
</evidence>
<dbReference type="EMBL" id="WMIG01000002">
    <property type="protein sequence ID" value="MTH58717.1"/>
    <property type="molecule type" value="Genomic_DNA"/>
</dbReference>
<feature type="chain" id="PRO_5032570685" description="Flagellar protein FliL" evidence="2">
    <location>
        <begin position="21"/>
        <end position="178"/>
    </location>
</feature>
<evidence type="ECO:0000313" key="3">
    <source>
        <dbReference type="EMBL" id="MTH58717.1"/>
    </source>
</evidence>
<feature type="signal peptide" evidence="2">
    <location>
        <begin position="1"/>
        <end position="20"/>
    </location>
</feature>
<feature type="compositionally biased region" description="Basic and acidic residues" evidence="1">
    <location>
        <begin position="42"/>
        <end position="54"/>
    </location>
</feature>
<keyword evidence="2" id="KW-0732">Signal</keyword>
<dbReference type="AlphaFoldDB" id="A0A844HK14"/>
<proteinExistence type="predicted"/>
<feature type="compositionally biased region" description="Low complexity" evidence="1">
    <location>
        <begin position="29"/>
        <end position="39"/>
    </location>
</feature>
<dbReference type="Proteomes" id="UP000449846">
    <property type="component" value="Unassembled WGS sequence"/>
</dbReference>
<evidence type="ECO:0000256" key="2">
    <source>
        <dbReference type="SAM" id="SignalP"/>
    </source>
</evidence>
<name>A0A844HK14_9RHOB</name>
<sequence length="178" mass="18707">MKMILLGLIAALAFLGGAVGGDVLHGAKPAAAANPTASPTEHGADTAEADHSATTSDHDIAPAAEDHDTEKAADWFRFPNQFFVPILRNGTTIAVMVMSLTLEVSAEALPGIQAQEHRLRDALLNALMKQANTGAFDGNFTSEAHMEALRKEMLAAAQDAAGPEVIKVLIGDIARQEQ</sequence>
<evidence type="ECO:0000313" key="4">
    <source>
        <dbReference type="Proteomes" id="UP000449846"/>
    </source>
</evidence>
<dbReference type="OrthoDB" id="7864548at2"/>
<accession>A0A844HK14</accession>
<evidence type="ECO:0008006" key="5">
    <source>
        <dbReference type="Google" id="ProtNLM"/>
    </source>
</evidence>
<gene>
    <name evidence="3" type="ORF">GL300_05780</name>
</gene>
<comment type="caution">
    <text evidence="3">The sequence shown here is derived from an EMBL/GenBank/DDBJ whole genome shotgun (WGS) entry which is preliminary data.</text>
</comment>
<protein>
    <recommendedName>
        <fullName evidence="5">Flagellar protein FliL</fullName>
    </recommendedName>
</protein>
<reference evidence="3 4" key="1">
    <citation type="submission" date="2019-11" db="EMBL/GenBank/DDBJ databases">
        <authorList>
            <person name="Dong K."/>
        </authorList>
    </citation>
    <scope>NUCLEOTIDE SEQUENCE [LARGE SCALE GENOMIC DNA]</scope>
    <source>
        <strain evidence="3 4">NBRC 112902</strain>
    </source>
</reference>
<keyword evidence="4" id="KW-1185">Reference proteome</keyword>